<evidence type="ECO:0000313" key="8">
    <source>
        <dbReference type="Ensembl" id="ENSFCTP00005053093.1"/>
    </source>
</evidence>
<dbReference type="GeneTree" id="ENSGT00940000163172"/>
<feature type="domain" description="C2H2-type" evidence="7">
    <location>
        <begin position="385"/>
        <end position="412"/>
    </location>
</feature>
<keyword evidence="1" id="KW-0479">Metal-binding</keyword>
<dbReference type="InterPro" id="IPR036236">
    <property type="entry name" value="Znf_C2H2_sf"/>
</dbReference>
<keyword evidence="3 5" id="KW-0863">Zinc-finger</keyword>
<reference evidence="8 9" key="1">
    <citation type="submission" date="2021-02" db="EMBL/GenBank/DDBJ databases">
        <title>Safari Cat Assemblies.</title>
        <authorList>
            <person name="Bredemeyer K.R."/>
            <person name="Murphy W.J."/>
        </authorList>
    </citation>
    <scope>NUCLEOTIDE SEQUENCE [LARGE SCALE GENOMIC DNA]</scope>
</reference>
<reference evidence="8" key="3">
    <citation type="submission" date="2025-09" db="UniProtKB">
        <authorList>
            <consortium name="Ensembl"/>
        </authorList>
    </citation>
    <scope>IDENTIFICATION</scope>
    <source>
        <strain evidence="8">breed Abyssinian</strain>
    </source>
</reference>
<dbReference type="SUPFAM" id="SSF57667">
    <property type="entry name" value="beta-beta-alpha zinc fingers"/>
    <property type="match status" value="2"/>
</dbReference>
<keyword evidence="2" id="KW-0677">Repeat</keyword>
<accession>A0ABI8A1L1</accession>
<name>A0ABI8A1L1_FELCA</name>
<dbReference type="InterPro" id="IPR013087">
    <property type="entry name" value="Znf_C2H2_type"/>
</dbReference>
<feature type="compositionally biased region" description="Basic and acidic residues" evidence="6">
    <location>
        <begin position="152"/>
        <end position="167"/>
    </location>
</feature>
<gene>
    <name evidence="8" type="primary">ZNF683</name>
</gene>
<evidence type="ECO:0000313" key="9">
    <source>
        <dbReference type="Proteomes" id="UP000823872"/>
    </source>
</evidence>
<evidence type="ECO:0000256" key="2">
    <source>
        <dbReference type="ARBA" id="ARBA00022737"/>
    </source>
</evidence>
<evidence type="ECO:0000256" key="5">
    <source>
        <dbReference type="PROSITE-ProRule" id="PRU00042"/>
    </source>
</evidence>
<dbReference type="PROSITE" id="PS50157">
    <property type="entry name" value="ZINC_FINGER_C2H2_2"/>
    <property type="match status" value="4"/>
</dbReference>
<dbReference type="PANTHER" id="PTHR23235:SF120">
    <property type="entry name" value="KRUPPEL-LIKE FACTOR 15"/>
    <property type="match status" value="1"/>
</dbReference>
<organism evidence="8 9">
    <name type="scientific">Felis catus</name>
    <name type="common">Cat</name>
    <name type="synonym">Felis silvestris catus</name>
    <dbReference type="NCBI Taxonomy" id="9685"/>
    <lineage>
        <taxon>Eukaryota</taxon>
        <taxon>Metazoa</taxon>
        <taxon>Chordata</taxon>
        <taxon>Craniata</taxon>
        <taxon>Vertebrata</taxon>
        <taxon>Euteleostomi</taxon>
        <taxon>Mammalia</taxon>
        <taxon>Eutheria</taxon>
        <taxon>Laurasiatheria</taxon>
        <taxon>Carnivora</taxon>
        <taxon>Feliformia</taxon>
        <taxon>Felidae</taxon>
        <taxon>Felinae</taxon>
        <taxon>Felis</taxon>
    </lineage>
</organism>
<evidence type="ECO:0000256" key="1">
    <source>
        <dbReference type="ARBA" id="ARBA00022723"/>
    </source>
</evidence>
<feature type="domain" description="C2H2-type" evidence="7">
    <location>
        <begin position="413"/>
        <end position="440"/>
    </location>
</feature>
<protein>
    <recommendedName>
        <fullName evidence="7">C2H2-type domain-containing protein</fullName>
    </recommendedName>
</protein>
<proteinExistence type="predicted"/>
<evidence type="ECO:0000259" key="7">
    <source>
        <dbReference type="PROSITE" id="PS50157"/>
    </source>
</evidence>
<keyword evidence="9" id="KW-1185">Reference proteome</keyword>
<keyword evidence="4" id="KW-0862">Zinc</keyword>
<dbReference type="Gene3D" id="3.30.160.60">
    <property type="entry name" value="Classic Zinc Finger"/>
    <property type="match status" value="4"/>
</dbReference>
<sequence>MRQQLPACPPPCIPQRELLQNQVKRLTQAGSRGMKGESAPELGCCHKTQPLGSTGSSLSSGLDFQLCQGNQVSSARRPLPDTVDAHGSSCASWLCPLLLAPPKSALLTCPQGLDLYLCALQPASLGMAPQGLRSDTLSTTLQPPGLPAGSTDGEKLTAKHSASRDQRGSQWERAGEGARCPSSCPHSSSCPPPWQNRRSLSPLAFCSCLSCLLPTPISKELPFCLHPFCPAYPLLPPPYLLTYGALPSVRCPRLFMRPPDPSHPIMAMPSLLMSVNEPGPPTAQRETLYPYPGASQASGQIQPFQAWNPGPGTARTYSSGQKSAGRAAPARRTPLGSRTGTAALPYPLKKENGKILYECNVCGKNFGQLSNLKVHLRVHSGERPFQCALCQKRFTQLAHLQKHQLVHTGERPHECLMCHKRFSSSSNLKTHLRMHSGARPFGCSVCPSRFTRHVHLKLHQRLHARRPCGLAHTHLPLASLACFARWHQEALGLVGVSSERQLGWDSEKAKRSSASGMFQHLPRCMSAASHHLLVSQFVRSHCASLAGIPCHGQGA</sequence>
<evidence type="ECO:0000256" key="6">
    <source>
        <dbReference type="SAM" id="MobiDB-lite"/>
    </source>
</evidence>
<feature type="region of interest" description="Disordered" evidence="6">
    <location>
        <begin position="302"/>
        <end position="344"/>
    </location>
</feature>
<dbReference type="Ensembl" id="ENSFCTT00005075532.1">
    <property type="protein sequence ID" value="ENSFCTP00005053093.1"/>
    <property type="gene ID" value="ENSFCTG00005026652.1"/>
</dbReference>
<dbReference type="Proteomes" id="UP000823872">
    <property type="component" value="Chromosome C1"/>
</dbReference>
<dbReference type="Pfam" id="PF00096">
    <property type="entry name" value="zf-C2H2"/>
    <property type="match status" value="3"/>
</dbReference>
<feature type="domain" description="C2H2-type" evidence="7">
    <location>
        <begin position="441"/>
        <end position="464"/>
    </location>
</feature>
<reference evidence="8" key="2">
    <citation type="submission" date="2025-08" db="UniProtKB">
        <authorList>
            <consortium name="Ensembl"/>
        </authorList>
    </citation>
    <scope>IDENTIFICATION</scope>
    <source>
        <strain evidence="8">breed Abyssinian</strain>
    </source>
</reference>
<dbReference type="SMART" id="SM00355">
    <property type="entry name" value="ZnF_C2H2"/>
    <property type="match status" value="4"/>
</dbReference>
<evidence type="ECO:0000256" key="3">
    <source>
        <dbReference type="ARBA" id="ARBA00022771"/>
    </source>
</evidence>
<dbReference type="PROSITE" id="PS00028">
    <property type="entry name" value="ZINC_FINGER_C2H2_1"/>
    <property type="match status" value="4"/>
</dbReference>
<evidence type="ECO:0000256" key="4">
    <source>
        <dbReference type="ARBA" id="ARBA00022833"/>
    </source>
</evidence>
<dbReference type="PANTHER" id="PTHR23235">
    <property type="entry name" value="KRUEPPEL-LIKE TRANSCRIPTION FACTOR"/>
    <property type="match status" value="1"/>
</dbReference>
<feature type="domain" description="C2H2-type" evidence="7">
    <location>
        <begin position="357"/>
        <end position="384"/>
    </location>
</feature>
<feature type="region of interest" description="Disordered" evidence="6">
    <location>
        <begin position="134"/>
        <end position="172"/>
    </location>
</feature>